<proteinExistence type="predicted"/>
<name>A0A6P1ZBY5_9BACT</name>
<sequence length="91" mass="9985">MADETLYAHKDGTVLHFYSRKPTKILGLVREKQDHGFLIGLFSDLEEGELAEVTVAVRKVQKSSFHDAVEPPESTKQGGDGIVSILDIFGA</sequence>
<reference evidence="1 2" key="1">
    <citation type="submission" date="2018-06" db="EMBL/GenBank/DDBJ databases">
        <title>Complete genome of Desulfovibrio marinus P48SEP.</title>
        <authorList>
            <person name="Crispim J.S."/>
            <person name="Vidigal P.M.P."/>
            <person name="Silva L.C.F."/>
            <person name="Araujo L.C."/>
            <person name="Laguardia C.N."/>
            <person name="Dias R.S."/>
            <person name="Sousa M.P."/>
            <person name="Paula S.O."/>
            <person name="Silva C."/>
        </authorList>
    </citation>
    <scope>NUCLEOTIDE SEQUENCE [LARGE SCALE GENOMIC DNA]</scope>
    <source>
        <strain evidence="1 2">P48SEP</strain>
    </source>
</reference>
<protein>
    <submittedName>
        <fullName evidence="1">Uncharacterized protein</fullName>
    </submittedName>
</protein>
<accession>A0A6P1ZBY5</accession>
<dbReference type="AlphaFoldDB" id="A0A6P1ZBY5"/>
<dbReference type="Proteomes" id="UP000434052">
    <property type="component" value="Unassembled WGS sequence"/>
</dbReference>
<evidence type="ECO:0000313" key="2">
    <source>
        <dbReference type="Proteomes" id="UP000434052"/>
    </source>
</evidence>
<evidence type="ECO:0000313" key="1">
    <source>
        <dbReference type="EMBL" id="TVM31198.1"/>
    </source>
</evidence>
<comment type="caution">
    <text evidence="1">The sequence shown here is derived from an EMBL/GenBank/DDBJ whole genome shotgun (WGS) entry which is preliminary data.</text>
</comment>
<gene>
    <name evidence="1" type="ORF">DQK91_18990</name>
</gene>
<organism evidence="1 2">
    <name type="scientific">Oceanidesulfovibrio marinus</name>
    <dbReference type="NCBI Taxonomy" id="370038"/>
    <lineage>
        <taxon>Bacteria</taxon>
        <taxon>Pseudomonadati</taxon>
        <taxon>Thermodesulfobacteriota</taxon>
        <taxon>Desulfovibrionia</taxon>
        <taxon>Desulfovibrionales</taxon>
        <taxon>Desulfovibrionaceae</taxon>
        <taxon>Oceanidesulfovibrio</taxon>
    </lineage>
</organism>
<dbReference type="RefSeq" id="WP_144306984.1">
    <property type="nucleotide sequence ID" value="NZ_QMIF01000017.1"/>
</dbReference>
<dbReference type="EMBL" id="QMIF01000017">
    <property type="protein sequence ID" value="TVM31198.1"/>
    <property type="molecule type" value="Genomic_DNA"/>
</dbReference>